<name>A0A2K9NTH3_BACTC</name>
<dbReference type="KEGG" id="bsto:C0V70_12050"/>
<dbReference type="RefSeq" id="WP_102244111.1">
    <property type="nucleotide sequence ID" value="NZ_CP025704.1"/>
</dbReference>
<dbReference type="OrthoDB" id="5289199at2"/>
<proteinExistence type="predicted"/>
<evidence type="ECO:0000313" key="2">
    <source>
        <dbReference type="Proteomes" id="UP000235584"/>
    </source>
</evidence>
<gene>
    <name evidence="1" type="ORF">C0V70_12050</name>
</gene>
<protein>
    <submittedName>
        <fullName evidence="1">Uncharacterized protein</fullName>
    </submittedName>
</protein>
<reference evidence="1 2" key="1">
    <citation type="submission" date="2018-01" db="EMBL/GenBank/DDBJ databases">
        <title>Complete genome sequence of Bacteriovorax stolpii DSM12778.</title>
        <authorList>
            <person name="Tang B."/>
            <person name="Chang J."/>
        </authorList>
    </citation>
    <scope>NUCLEOTIDE SEQUENCE [LARGE SCALE GENOMIC DNA]</scope>
    <source>
        <strain evidence="1 2">DSM 12778</strain>
    </source>
</reference>
<dbReference type="AlphaFoldDB" id="A0A2K9NTH3"/>
<dbReference type="EMBL" id="CP025704">
    <property type="protein sequence ID" value="AUN98820.1"/>
    <property type="molecule type" value="Genomic_DNA"/>
</dbReference>
<sequence>MKTLLIFSLLSFTLEAHASDIMKRAVVRDDNFNAVIHDVKMDNLTSDETFEGKYFKIVKGKDNEAVRFDDTEDMQLRAATTYYHLNKARQYFVDIAKSDYVKNLPQIIVRVELINVFNEIGHFANDNLNPQFNNALTVPAGKGYPPKNIPPWNIEIWFRPSKEINIKDFQGSVDRPSVKGAIVDFRNQTHMTNFKQFMTELLSGGSISDPSSVMRLVGSSLLIEAVYQSSDIASEFFSRKIYRLDSALVPEIIYHEFSHVALSNHMELSHSTPVNEGMADYFAGKIANSKKLALKIKEYNLFNGKKVQRKQQYNLAFERGEYANADFVFGLLWNIGVTVGEDVEIPFMNNLAGKLHTNANIREDLIQASLDACKESCKKPSTDQLKLYTFYHKKNL</sequence>
<evidence type="ECO:0000313" key="1">
    <source>
        <dbReference type="EMBL" id="AUN98820.1"/>
    </source>
</evidence>
<accession>A0A2K9NTH3</accession>
<dbReference type="Proteomes" id="UP000235584">
    <property type="component" value="Chromosome"/>
</dbReference>
<organism evidence="1 2">
    <name type="scientific">Bacteriovorax stolpii</name>
    <name type="common">Bdellovibrio stolpii</name>
    <dbReference type="NCBI Taxonomy" id="960"/>
    <lineage>
        <taxon>Bacteria</taxon>
        <taxon>Pseudomonadati</taxon>
        <taxon>Bdellovibrionota</taxon>
        <taxon>Bacteriovoracia</taxon>
        <taxon>Bacteriovoracales</taxon>
        <taxon>Bacteriovoracaceae</taxon>
        <taxon>Bacteriovorax</taxon>
    </lineage>
</organism>
<keyword evidence="2" id="KW-1185">Reference proteome</keyword>